<dbReference type="OrthoDB" id="5106486at2759"/>
<dbReference type="EMBL" id="KN823252">
    <property type="protein sequence ID" value="KIO18892.1"/>
    <property type="molecule type" value="Genomic_DNA"/>
</dbReference>
<keyword evidence="1" id="KW-0677">Repeat</keyword>
<feature type="domain" description="Nephrocystin 3-like N-terminal" evidence="2">
    <location>
        <begin position="10"/>
        <end position="64"/>
    </location>
</feature>
<name>A0A0C3LBM8_9AGAM</name>
<dbReference type="HOGENOM" id="CLU_000288_6_17_1"/>
<dbReference type="InterPro" id="IPR027417">
    <property type="entry name" value="P-loop_NTPase"/>
</dbReference>
<accession>A0A0C3LBM8</accession>
<dbReference type="Pfam" id="PF24883">
    <property type="entry name" value="NPHP3_N"/>
    <property type="match status" value="1"/>
</dbReference>
<keyword evidence="4" id="KW-1185">Reference proteome</keyword>
<evidence type="ECO:0000313" key="4">
    <source>
        <dbReference type="Proteomes" id="UP000054248"/>
    </source>
</evidence>
<dbReference type="Proteomes" id="UP000054248">
    <property type="component" value="Unassembled WGS sequence"/>
</dbReference>
<reference evidence="3 4" key="1">
    <citation type="submission" date="2014-04" db="EMBL/GenBank/DDBJ databases">
        <authorList>
            <consortium name="DOE Joint Genome Institute"/>
            <person name="Kuo A."/>
            <person name="Girlanda M."/>
            <person name="Perotto S."/>
            <person name="Kohler A."/>
            <person name="Nagy L.G."/>
            <person name="Floudas D."/>
            <person name="Copeland A."/>
            <person name="Barry K.W."/>
            <person name="Cichocki N."/>
            <person name="Veneault-Fourrey C."/>
            <person name="LaButti K."/>
            <person name="Lindquist E.A."/>
            <person name="Lipzen A."/>
            <person name="Lundell T."/>
            <person name="Morin E."/>
            <person name="Murat C."/>
            <person name="Sun H."/>
            <person name="Tunlid A."/>
            <person name="Henrissat B."/>
            <person name="Grigoriev I.V."/>
            <person name="Hibbett D.S."/>
            <person name="Martin F."/>
            <person name="Nordberg H.P."/>
            <person name="Cantor M.N."/>
            <person name="Hua S.X."/>
        </authorList>
    </citation>
    <scope>NUCLEOTIDE SEQUENCE [LARGE SCALE GENOMIC DNA]</scope>
    <source>
        <strain evidence="3 4">MUT 4182</strain>
    </source>
</reference>
<dbReference type="SUPFAM" id="SSF52540">
    <property type="entry name" value="P-loop containing nucleoside triphosphate hydrolases"/>
    <property type="match status" value="1"/>
</dbReference>
<evidence type="ECO:0000256" key="1">
    <source>
        <dbReference type="ARBA" id="ARBA00022737"/>
    </source>
</evidence>
<feature type="non-terminal residue" evidence="3">
    <location>
        <position position="1"/>
    </location>
</feature>
<dbReference type="InterPro" id="IPR056884">
    <property type="entry name" value="NPHP3-like_N"/>
</dbReference>
<dbReference type="Gene3D" id="3.40.50.300">
    <property type="entry name" value="P-loop containing nucleotide triphosphate hydrolases"/>
    <property type="match status" value="1"/>
</dbReference>
<sequence length="64" mass="7287">IEDIICFPGTRREILKRINDWIRDASPANRVLWICGMAGRGKSTIASTVVHDWKSRASCAIFHF</sequence>
<feature type="non-terminal residue" evidence="3">
    <location>
        <position position="64"/>
    </location>
</feature>
<proteinExistence type="predicted"/>
<protein>
    <recommendedName>
        <fullName evidence="2">Nephrocystin 3-like N-terminal domain-containing protein</fullName>
    </recommendedName>
</protein>
<organism evidence="3 4">
    <name type="scientific">Tulasnella calospora MUT 4182</name>
    <dbReference type="NCBI Taxonomy" id="1051891"/>
    <lineage>
        <taxon>Eukaryota</taxon>
        <taxon>Fungi</taxon>
        <taxon>Dikarya</taxon>
        <taxon>Basidiomycota</taxon>
        <taxon>Agaricomycotina</taxon>
        <taxon>Agaricomycetes</taxon>
        <taxon>Cantharellales</taxon>
        <taxon>Tulasnellaceae</taxon>
        <taxon>Tulasnella</taxon>
    </lineage>
</organism>
<evidence type="ECO:0000259" key="2">
    <source>
        <dbReference type="Pfam" id="PF24883"/>
    </source>
</evidence>
<evidence type="ECO:0000313" key="3">
    <source>
        <dbReference type="EMBL" id="KIO18892.1"/>
    </source>
</evidence>
<reference evidence="4" key="2">
    <citation type="submission" date="2015-01" db="EMBL/GenBank/DDBJ databases">
        <title>Evolutionary Origins and Diversification of the Mycorrhizal Mutualists.</title>
        <authorList>
            <consortium name="DOE Joint Genome Institute"/>
            <consortium name="Mycorrhizal Genomics Consortium"/>
            <person name="Kohler A."/>
            <person name="Kuo A."/>
            <person name="Nagy L.G."/>
            <person name="Floudas D."/>
            <person name="Copeland A."/>
            <person name="Barry K.W."/>
            <person name="Cichocki N."/>
            <person name="Veneault-Fourrey C."/>
            <person name="LaButti K."/>
            <person name="Lindquist E.A."/>
            <person name="Lipzen A."/>
            <person name="Lundell T."/>
            <person name="Morin E."/>
            <person name="Murat C."/>
            <person name="Riley R."/>
            <person name="Ohm R."/>
            <person name="Sun H."/>
            <person name="Tunlid A."/>
            <person name="Henrissat B."/>
            <person name="Grigoriev I.V."/>
            <person name="Hibbett D.S."/>
            <person name="Martin F."/>
        </authorList>
    </citation>
    <scope>NUCLEOTIDE SEQUENCE [LARGE SCALE GENOMIC DNA]</scope>
    <source>
        <strain evidence="4">MUT 4182</strain>
    </source>
</reference>
<gene>
    <name evidence="3" type="ORF">M407DRAFT_224489</name>
</gene>
<dbReference type="AlphaFoldDB" id="A0A0C3LBM8"/>